<accession>A0ABS9U8I8</accession>
<dbReference type="InterPro" id="IPR017642">
    <property type="entry name" value="DNA_S_mod_DndB"/>
</dbReference>
<reference evidence="1 2" key="1">
    <citation type="submission" date="2022-03" db="EMBL/GenBank/DDBJ databases">
        <authorList>
            <person name="Jo J.-H."/>
            <person name="Im W.-T."/>
        </authorList>
    </citation>
    <scope>NUCLEOTIDE SEQUENCE [LARGE SCALE GENOMIC DNA]</scope>
    <source>
        <strain evidence="1 2">MA9</strain>
    </source>
</reference>
<organism evidence="1 2">
    <name type="scientific">Solibacillus palustris</name>
    <dbReference type="NCBI Taxonomy" id="2908203"/>
    <lineage>
        <taxon>Bacteria</taxon>
        <taxon>Bacillati</taxon>
        <taxon>Bacillota</taxon>
        <taxon>Bacilli</taxon>
        <taxon>Bacillales</taxon>
        <taxon>Caryophanaceae</taxon>
        <taxon>Solibacillus</taxon>
    </lineage>
</organism>
<dbReference type="EMBL" id="JAKZFC010000001">
    <property type="protein sequence ID" value="MCH7320660.1"/>
    <property type="molecule type" value="Genomic_DNA"/>
</dbReference>
<evidence type="ECO:0000313" key="1">
    <source>
        <dbReference type="EMBL" id="MCH7320660.1"/>
    </source>
</evidence>
<dbReference type="RefSeq" id="WP_241367681.1">
    <property type="nucleotide sequence ID" value="NZ_JAKZFC010000001.1"/>
</dbReference>
<gene>
    <name evidence="1" type="ORF">LZ480_02065</name>
</gene>
<comment type="caution">
    <text evidence="1">The sequence shown here is derived from an EMBL/GenBank/DDBJ whole genome shotgun (WGS) entry which is preliminary data.</text>
</comment>
<dbReference type="Pfam" id="PF14072">
    <property type="entry name" value="DndB"/>
    <property type="match status" value="1"/>
</dbReference>
<keyword evidence="2" id="KW-1185">Reference proteome</keyword>
<sequence>MFIHSVFNKKQTFLFYSIEEFLHMAQLNNLKLRNTNPTHVNKIRKYVVDNFMKESIYFPPIVACLEAGETIQTEKPMQLTVIDGSSRIKALTDFDHMILKLISDDDEKNQRKGFFLKYRLKEMKIAVQIFEGLSEEEINQLYIDMNSKGKKVALSKRISHDSRDAINVATNKLMASHKGLNLAGIEVERASVIRPNNQKFLSLAQLRTIVILFITGTTSIRNVNLDNYGQREFDEVFDLLCIWFDELFALHPAETVGDYHQTMLASFSMIYAIVHYVNFELNDVPIKKRELILRKRMKALHSIDWRRDQDLWLQFEGNFKGKDQYYYINQNKRTTSAIVKWLFSKGGE</sequence>
<evidence type="ECO:0008006" key="3">
    <source>
        <dbReference type="Google" id="ProtNLM"/>
    </source>
</evidence>
<name>A0ABS9U8I8_9BACL</name>
<dbReference type="Proteomes" id="UP001316087">
    <property type="component" value="Unassembled WGS sequence"/>
</dbReference>
<protein>
    <recommendedName>
        <fullName evidence="3">DGQHR domain-containing protein</fullName>
    </recommendedName>
</protein>
<evidence type="ECO:0000313" key="2">
    <source>
        <dbReference type="Proteomes" id="UP001316087"/>
    </source>
</evidence>
<proteinExistence type="predicted"/>